<proteinExistence type="predicted"/>
<keyword evidence="1" id="KW-0732">Signal</keyword>
<evidence type="ECO:0000313" key="2">
    <source>
        <dbReference type="EMBL" id="TQF16562.1"/>
    </source>
</evidence>
<gene>
    <name evidence="2" type="ORF">FJV41_07585</name>
</gene>
<feature type="signal peptide" evidence="1">
    <location>
        <begin position="1"/>
        <end position="24"/>
    </location>
</feature>
<evidence type="ECO:0000313" key="3">
    <source>
        <dbReference type="Proteomes" id="UP000315369"/>
    </source>
</evidence>
<dbReference type="OrthoDB" id="5518019at2"/>
<sequence>MRTPIVPWLVIAALSLGAAPPEMAGSEPLVARIQRASEYARSGNGAEAQKELTVALKEAPQDASALFVQTCVFLEQGALPKAEQTLKRLRAVAAKEPEVVILSSLVEQRTRQPKFDWREAFLHAWAQAERPLFAESRFLLEPPTSSSDGKPEFDAAWERTEAADVRLILALSGNMLGSPDLEWLATHLDKVKDPVLLRAAFEHFLTAAPQHPEALAKARTTLKPRLQQLAATSPQEIQLRLLVLLGDTDPKAPFTPEELAELERIADLPDYRTASTLSMYTEAMRLLTLAKVSRPQASAFSAFVGELALTGPYRLTQRALVSDTLTAGDRERLGHVLSSIGERIVEETTLVEYLVGLRMVIQGVEMLNDPKRREEVGAAQRHAFKLARVTQPQRMDLWPLPSLQRAWTIASVENEREHLRALLMK</sequence>
<dbReference type="Proteomes" id="UP000315369">
    <property type="component" value="Unassembled WGS sequence"/>
</dbReference>
<protein>
    <recommendedName>
        <fullName evidence="4">Tetratricopeptide repeat protein</fullName>
    </recommendedName>
</protein>
<dbReference type="InterPro" id="IPR011990">
    <property type="entry name" value="TPR-like_helical_dom_sf"/>
</dbReference>
<comment type="caution">
    <text evidence="2">The sequence shown here is derived from an EMBL/GenBank/DDBJ whole genome shotgun (WGS) entry which is preliminary data.</text>
</comment>
<feature type="chain" id="PRO_5021706025" description="Tetratricopeptide repeat protein" evidence="1">
    <location>
        <begin position="25"/>
        <end position="425"/>
    </location>
</feature>
<evidence type="ECO:0000256" key="1">
    <source>
        <dbReference type="SAM" id="SignalP"/>
    </source>
</evidence>
<dbReference type="AlphaFoldDB" id="A0A540X5R3"/>
<reference evidence="2 3" key="1">
    <citation type="submission" date="2019-06" db="EMBL/GenBank/DDBJ databases">
        <authorList>
            <person name="Livingstone P."/>
            <person name="Whitworth D."/>
        </authorList>
    </citation>
    <scope>NUCLEOTIDE SEQUENCE [LARGE SCALE GENOMIC DNA]</scope>
    <source>
        <strain evidence="2 3">AM401</strain>
    </source>
</reference>
<dbReference type="SUPFAM" id="SSF48452">
    <property type="entry name" value="TPR-like"/>
    <property type="match status" value="1"/>
</dbReference>
<dbReference type="RefSeq" id="WP_141641744.1">
    <property type="nucleotide sequence ID" value="NZ_VIFM01000021.1"/>
</dbReference>
<dbReference type="EMBL" id="VIFM01000021">
    <property type="protein sequence ID" value="TQF16562.1"/>
    <property type="molecule type" value="Genomic_DNA"/>
</dbReference>
<name>A0A540X5R3_9BACT</name>
<keyword evidence="3" id="KW-1185">Reference proteome</keyword>
<accession>A0A540X5R3</accession>
<organism evidence="2 3">
    <name type="scientific">Myxococcus llanfairpwllgwyngyllgogerychwyrndrobwllllantysiliogogogochensis</name>
    <dbReference type="NCBI Taxonomy" id="2590453"/>
    <lineage>
        <taxon>Bacteria</taxon>
        <taxon>Pseudomonadati</taxon>
        <taxon>Myxococcota</taxon>
        <taxon>Myxococcia</taxon>
        <taxon>Myxococcales</taxon>
        <taxon>Cystobacterineae</taxon>
        <taxon>Myxococcaceae</taxon>
        <taxon>Myxococcus</taxon>
    </lineage>
</organism>
<dbReference type="Gene3D" id="1.25.40.10">
    <property type="entry name" value="Tetratricopeptide repeat domain"/>
    <property type="match status" value="1"/>
</dbReference>
<evidence type="ECO:0008006" key="4">
    <source>
        <dbReference type="Google" id="ProtNLM"/>
    </source>
</evidence>